<name>A0A3B0CCS6_9FLAO</name>
<dbReference type="EMBL" id="RBCJ01000001">
    <property type="protein sequence ID" value="RKN82308.1"/>
    <property type="molecule type" value="Genomic_DNA"/>
</dbReference>
<evidence type="ECO:0000313" key="2">
    <source>
        <dbReference type="EMBL" id="RKN82308.1"/>
    </source>
</evidence>
<comment type="caution">
    <text evidence="2">The sequence shown here is derived from an EMBL/GenBank/DDBJ whole genome shotgun (WGS) entry which is preliminary data.</text>
</comment>
<reference evidence="2 3" key="1">
    <citation type="submission" date="2018-10" db="EMBL/GenBank/DDBJ databases">
        <title>Ulvibacterium marinum gen. nov., sp. nov., a novel marine bacterium of the family Flavobacteriaceae, isolated from a culture of the green alga Ulva prolifera.</title>
        <authorList>
            <person name="Zhang Z."/>
        </authorList>
    </citation>
    <scope>NUCLEOTIDE SEQUENCE [LARGE SCALE GENOMIC DNA]</scope>
    <source>
        <strain evidence="2 3">CCMM003</strain>
    </source>
</reference>
<evidence type="ECO:0000313" key="3">
    <source>
        <dbReference type="Proteomes" id="UP000276603"/>
    </source>
</evidence>
<keyword evidence="3" id="KW-1185">Reference proteome</keyword>
<gene>
    <name evidence="2" type="ORF">D7Z94_00140</name>
</gene>
<proteinExistence type="predicted"/>
<feature type="domain" description="DUF6268" evidence="1">
    <location>
        <begin position="99"/>
        <end position="297"/>
    </location>
</feature>
<organism evidence="2 3">
    <name type="scientific">Ulvibacterium marinum</name>
    <dbReference type="NCBI Taxonomy" id="2419782"/>
    <lineage>
        <taxon>Bacteria</taxon>
        <taxon>Pseudomonadati</taxon>
        <taxon>Bacteroidota</taxon>
        <taxon>Flavobacteriia</taxon>
        <taxon>Flavobacteriales</taxon>
        <taxon>Flavobacteriaceae</taxon>
        <taxon>Ulvibacterium</taxon>
    </lineage>
</organism>
<protein>
    <recommendedName>
        <fullName evidence="1">DUF6268 domain-containing protein</fullName>
    </recommendedName>
</protein>
<evidence type="ECO:0000259" key="1">
    <source>
        <dbReference type="Pfam" id="PF19783"/>
    </source>
</evidence>
<sequence>MGKNRGLKYVFLIGMIITAHRNPIYCQESQDYFEGVFEYGLIPSLGDTNLEKYVFSLNAIKNLNSGKLELGLDYLAHTFSFYNSSAILGTDSYDKTHTVQPEIGYHQNFGSKWAISVSAAPMLSSNFKNGLNNEDFIFNWSALVSKKWGKGDFPVSLTMGLGRGIILGEPGLFPILSFQGKITPKWRYILGFPYSKVAYKIDEKHSLSSKAIVSGIYVNNSETVSVNGLDNLEHTKLTYNGINLGLEYNYHMSSGFIVVIRTGFTMANNLKVLDSNDNPLFDFEINSSPYVVMGLKYSLNFTNKSRK</sequence>
<dbReference type="InterPro" id="IPR046235">
    <property type="entry name" value="DUF6268"/>
</dbReference>
<dbReference type="AlphaFoldDB" id="A0A3B0CCS6"/>
<dbReference type="Pfam" id="PF19783">
    <property type="entry name" value="DUF6268"/>
    <property type="match status" value="1"/>
</dbReference>
<dbReference type="Proteomes" id="UP000276603">
    <property type="component" value="Unassembled WGS sequence"/>
</dbReference>
<accession>A0A3B0CCS6</accession>